<accession>A0A8T0S9T2</accession>
<keyword evidence="6" id="KW-0067">ATP-binding</keyword>
<evidence type="ECO:0000256" key="4">
    <source>
        <dbReference type="ARBA" id="ARBA00022741"/>
    </source>
</evidence>
<keyword evidence="12" id="KW-1185">Reference proteome</keyword>
<evidence type="ECO:0000313" key="11">
    <source>
        <dbReference type="EMBL" id="KAG2593905.1"/>
    </source>
</evidence>
<evidence type="ECO:0000256" key="2">
    <source>
        <dbReference type="ARBA" id="ARBA00022614"/>
    </source>
</evidence>
<keyword evidence="3" id="KW-0677">Repeat</keyword>
<evidence type="ECO:0000256" key="3">
    <source>
        <dbReference type="ARBA" id="ARBA00022737"/>
    </source>
</evidence>
<dbReference type="InterPro" id="IPR032675">
    <property type="entry name" value="LRR_dom_sf"/>
</dbReference>
<dbReference type="Gene3D" id="1.10.8.430">
    <property type="entry name" value="Helical domain of apoptotic protease-activating factors"/>
    <property type="match status" value="1"/>
</dbReference>
<dbReference type="OrthoDB" id="639797at2759"/>
<keyword evidence="4" id="KW-0547">Nucleotide-binding</keyword>
<dbReference type="Pfam" id="PF00931">
    <property type="entry name" value="NB-ARC"/>
    <property type="match status" value="1"/>
</dbReference>
<feature type="domain" description="R13L1/DRL21-like LRR repeat region" evidence="10">
    <location>
        <begin position="714"/>
        <end position="845"/>
    </location>
</feature>
<protein>
    <recommendedName>
        <fullName evidence="13">NB-ARC domain-containing protein</fullName>
    </recommendedName>
</protein>
<dbReference type="GO" id="GO:0043531">
    <property type="term" value="F:ADP binding"/>
    <property type="evidence" value="ECO:0007669"/>
    <property type="project" value="InterPro"/>
</dbReference>
<keyword evidence="5" id="KW-0611">Plant defense</keyword>
<organism evidence="11 12">
    <name type="scientific">Panicum virgatum</name>
    <name type="common">Blackwell switchgrass</name>
    <dbReference type="NCBI Taxonomy" id="38727"/>
    <lineage>
        <taxon>Eukaryota</taxon>
        <taxon>Viridiplantae</taxon>
        <taxon>Streptophyta</taxon>
        <taxon>Embryophyta</taxon>
        <taxon>Tracheophyta</taxon>
        <taxon>Spermatophyta</taxon>
        <taxon>Magnoliopsida</taxon>
        <taxon>Liliopsida</taxon>
        <taxon>Poales</taxon>
        <taxon>Poaceae</taxon>
        <taxon>PACMAD clade</taxon>
        <taxon>Panicoideae</taxon>
        <taxon>Panicodae</taxon>
        <taxon>Paniceae</taxon>
        <taxon>Panicinae</taxon>
        <taxon>Panicum</taxon>
        <taxon>Panicum sect. Hiantes</taxon>
    </lineage>
</organism>
<dbReference type="Proteomes" id="UP000823388">
    <property type="component" value="Chromosome 5N"/>
</dbReference>
<evidence type="ECO:0000259" key="9">
    <source>
        <dbReference type="Pfam" id="PF23559"/>
    </source>
</evidence>
<gene>
    <name evidence="11" type="ORF">PVAP13_5NG264405</name>
</gene>
<keyword evidence="2" id="KW-0433">Leucine-rich repeat</keyword>
<dbReference type="Pfam" id="PF23559">
    <property type="entry name" value="WHD_DRP"/>
    <property type="match status" value="1"/>
</dbReference>
<evidence type="ECO:0008006" key="13">
    <source>
        <dbReference type="Google" id="ProtNLM"/>
    </source>
</evidence>
<dbReference type="EMBL" id="CM029046">
    <property type="protein sequence ID" value="KAG2593908.1"/>
    <property type="molecule type" value="Genomic_DNA"/>
</dbReference>
<dbReference type="InterPro" id="IPR056789">
    <property type="entry name" value="LRR_R13L1-DRL21"/>
</dbReference>
<comment type="similarity">
    <text evidence="1">Belongs to the disease resistance NB-LRR family.</text>
</comment>
<dbReference type="InterPro" id="IPR042197">
    <property type="entry name" value="Apaf_helical"/>
</dbReference>
<evidence type="ECO:0000259" key="7">
    <source>
        <dbReference type="Pfam" id="PF00931"/>
    </source>
</evidence>
<evidence type="ECO:0000256" key="5">
    <source>
        <dbReference type="ARBA" id="ARBA00022821"/>
    </source>
</evidence>
<feature type="domain" description="Disease resistance protein winged helix" evidence="9">
    <location>
        <begin position="456"/>
        <end position="535"/>
    </location>
</feature>
<dbReference type="Gene3D" id="1.10.10.10">
    <property type="entry name" value="Winged helix-like DNA-binding domain superfamily/Winged helix DNA-binding domain"/>
    <property type="match status" value="1"/>
</dbReference>
<dbReference type="InterPro" id="IPR027417">
    <property type="entry name" value="P-loop_NTPase"/>
</dbReference>
<reference evidence="11" key="1">
    <citation type="submission" date="2020-05" db="EMBL/GenBank/DDBJ databases">
        <title>WGS assembly of Panicum virgatum.</title>
        <authorList>
            <person name="Lovell J.T."/>
            <person name="Jenkins J."/>
            <person name="Shu S."/>
            <person name="Juenger T.E."/>
            <person name="Schmutz J."/>
        </authorList>
    </citation>
    <scope>NUCLEOTIDE SEQUENCE</scope>
    <source>
        <strain evidence="11">AP13</strain>
    </source>
</reference>
<dbReference type="InterPro" id="IPR002182">
    <property type="entry name" value="NB-ARC"/>
</dbReference>
<feature type="domain" description="NB-ARC" evidence="7">
    <location>
        <begin position="211"/>
        <end position="375"/>
    </location>
</feature>
<dbReference type="SUPFAM" id="SSF52047">
    <property type="entry name" value="RNI-like"/>
    <property type="match status" value="1"/>
</dbReference>
<dbReference type="SUPFAM" id="SSF52058">
    <property type="entry name" value="L domain-like"/>
    <property type="match status" value="1"/>
</dbReference>
<proteinExistence type="inferred from homology"/>
<dbReference type="InterPro" id="IPR036388">
    <property type="entry name" value="WH-like_DNA-bd_sf"/>
</dbReference>
<dbReference type="PANTHER" id="PTHR36766:SF40">
    <property type="entry name" value="DISEASE RESISTANCE PROTEIN RGA3"/>
    <property type="match status" value="1"/>
</dbReference>
<name>A0A8T0S9T2_PANVG</name>
<dbReference type="Gene3D" id="3.40.50.300">
    <property type="entry name" value="P-loop containing nucleotide triphosphate hydrolases"/>
    <property type="match status" value="1"/>
</dbReference>
<dbReference type="PANTHER" id="PTHR36766">
    <property type="entry name" value="PLANT BROAD-SPECTRUM MILDEW RESISTANCE PROTEIN RPW8"/>
    <property type="match status" value="1"/>
</dbReference>
<dbReference type="AlphaFoldDB" id="A0A8T0S9T2"/>
<feature type="domain" description="Disease resistance N-terminal" evidence="8">
    <location>
        <begin position="19"/>
        <end position="102"/>
    </location>
</feature>
<dbReference type="InterPro" id="IPR041118">
    <property type="entry name" value="Rx_N"/>
</dbReference>
<dbReference type="Gene3D" id="3.80.10.10">
    <property type="entry name" value="Ribonuclease Inhibitor"/>
    <property type="match status" value="2"/>
</dbReference>
<comment type="caution">
    <text evidence="11">The sequence shown here is derived from an EMBL/GenBank/DDBJ whole genome shotgun (WGS) entry which is preliminary data.</text>
</comment>
<evidence type="ECO:0000259" key="8">
    <source>
        <dbReference type="Pfam" id="PF18052"/>
    </source>
</evidence>
<dbReference type="Pfam" id="PF18052">
    <property type="entry name" value="Rx_N"/>
    <property type="match status" value="1"/>
</dbReference>
<dbReference type="InterPro" id="IPR058922">
    <property type="entry name" value="WHD_DRP"/>
</dbReference>
<dbReference type="PRINTS" id="PR00364">
    <property type="entry name" value="DISEASERSIST"/>
</dbReference>
<evidence type="ECO:0000256" key="1">
    <source>
        <dbReference type="ARBA" id="ARBA00008894"/>
    </source>
</evidence>
<dbReference type="SUPFAM" id="SSF52540">
    <property type="entry name" value="P-loop containing nucleoside triphosphate hydrolases"/>
    <property type="match status" value="1"/>
</dbReference>
<evidence type="ECO:0000259" key="10">
    <source>
        <dbReference type="Pfam" id="PF25019"/>
    </source>
</evidence>
<dbReference type="GO" id="GO:0051707">
    <property type="term" value="P:response to other organism"/>
    <property type="evidence" value="ECO:0007669"/>
    <property type="project" value="UniProtKB-ARBA"/>
</dbReference>
<dbReference type="GO" id="GO:0006952">
    <property type="term" value="P:defense response"/>
    <property type="evidence" value="ECO:0007669"/>
    <property type="project" value="UniProtKB-KW"/>
</dbReference>
<dbReference type="GO" id="GO:0005524">
    <property type="term" value="F:ATP binding"/>
    <property type="evidence" value="ECO:0007669"/>
    <property type="project" value="UniProtKB-KW"/>
</dbReference>
<dbReference type="Pfam" id="PF25019">
    <property type="entry name" value="LRR_R13L1-DRL21"/>
    <property type="match status" value="1"/>
</dbReference>
<evidence type="ECO:0000256" key="6">
    <source>
        <dbReference type="ARBA" id="ARBA00022840"/>
    </source>
</evidence>
<dbReference type="EMBL" id="CM029046">
    <property type="protein sequence ID" value="KAG2593905.1"/>
    <property type="molecule type" value="Genomic_DNA"/>
</dbReference>
<evidence type="ECO:0000313" key="12">
    <source>
        <dbReference type="Proteomes" id="UP000823388"/>
    </source>
</evidence>
<sequence>MNYSAAVAAAAGWLLSPFLNSLSDRIRSCADDLFRYLPSGSASADLERLQDYIVRLSAYASAVERARCRPLHTTLLAWLNRLKDAADDADNILDEIHYRSLADALTAPSPDLCSILVTPGSVCGHLVSVCSDHPFKRLPSVLDKLATACADYAGIASLVGLDGAGSPQRGNRLARNSSSIMPADDAFFGRQRELNLLVETLVRCNGSAQFGNQSVPVVGIVGDGGIGKTKLAQMAFHHPIILEHFDLRMWVCASSHVDDLSLTRGILQVAADWKVDYDGIVNFDRLQNLLDSAVAGRRFLLVLDDVWDDKEMTMPANRERWRNLLAPLQRGKQGSRIVVTTRMKVVADMLGVRIPMMLGGLGLEENWCLLMKCALGSEDSRKYPSLQKIGKKIALNLKGSPLAARHIGGMLSNTRSEREWNNISGTDIHDDIFSTLLSSYYHLPQHLQYCFSYCSIFPKNWKFDHKKLVRMWIAQGFVQTESGSLEDLGMKYFKRSLEDLGMKYFEQLLARSFFHTLRQGNRMHYVMHDLIHDLAQMVSHSGCARVEGNMSKSIPSTVRHISVSSNFLPHLKKQCDLRRLRTLIVYKDSLMTSSTIPVDFLSEVKNVRTLDLTGCLISELPEAIGHLIHLRYIALPGTIKVLPESVSVLLHLQTLDIPKKCQLDALPEGMHQLVSLRHLGVDLKYISMIRGIGSLVKLQGSIEFHVKTESGHTLEELKNMKDLHGLLHIKNLENVQCEDEACDAQLSNKEHLKILKLEWTSAGSAFGPPMDAEVLQCLQPHKNLEELHIKRYKGKSSPSWLELKSFEVGFLSDLKSLYLTNCRRWKLLPPLGQLPSLKVLHLKEMSSVTQIGIEFYGGGTMTFPSLKDLEFDDMSNLISWTGGNSNLNFPRLRKLKILNCPKLVKVPLLPPTTKSVTIEGIQKISNLKLTPYCSSKSGKFVLEISSASMLGEGFLHQKHLEAIEVLNIRGCWGLILAEGLWLPSLRKLRLSQFNMDDEQLSLCLEHLTALTSLDIIDCQNITSFLLPEGSRHFETLRHLCFQDCQMLSSLANLESFVFLKSLIIERCARVMTESLPTELTGMTSLNKLSISHCPGFQSLPRNMPLSLEFLHLIGCHPLLTQWLHERNGPEWERLPLSQITVY</sequence>